<keyword evidence="1" id="KW-0472">Membrane</keyword>
<organism evidence="2 3">
    <name type="scientific">Sebaldella termitidis (strain ATCC 33386 / NCTC 11300)</name>
    <dbReference type="NCBI Taxonomy" id="526218"/>
    <lineage>
        <taxon>Bacteria</taxon>
        <taxon>Fusobacteriati</taxon>
        <taxon>Fusobacteriota</taxon>
        <taxon>Fusobacteriia</taxon>
        <taxon>Fusobacteriales</taxon>
        <taxon>Leptotrichiaceae</taxon>
        <taxon>Sebaldella</taxon>
    </lineage>
</organism>
<name>D1AG24_SEBTE</name>
<dbReference type="HOGENOM" id="CLU_2668967_0_0_0"/>
<keyword evidence="1" id="KW-0812">Transmembrane</keyword>
<accession>D1AG24</accession>
<proteinExistence type="predicted"/>
<evidence type="ECO:0000313" key="2">
    <source>
        <dbReference type="EMBL" id="ACZ10650.1"/>
    </source>
</evidence>
<dbReference type="AlphaFoldDB" id="D1AG24"/>
<evidence type="ECO:0000313" key="3">
    <source>
        <dbReference type="Proteomes" id="UP000000845"/>
    </source>
</evidence>
<feature type="transmembrane region" description="Helical" evidence="1">
    <location>
        <begin position="12"/>
        <end position="32"/>
    </location>
</feature>
<dbReference type="EMBL" id="CP001739">
    <property type="protein sequence ID" value="ACZ10650.1"/>
    <property type="molecule type" value="Genomic_DNA"/>
</dbReference>
<feature type="transmembrane region" description="Helical" evidence="1">
    <location>
        <begin position="44"/>
        <end position="62"/>
    </location>
</feature>
<protein>
    <submittedName>
        <fullName evidence="2">Uncharacterized protein</fullName>
    </submittedName>
</protein>
<reference evidence="2 3" key="2">
    <citation type="journal article" date="2010" name="Stand. Genomic Sci.">
        <title>Complete genome sequence of Sebaldella termitidis type strain (NCTC 11300).</title>
        <authorList>
            <person name="Harmon-Smith M."/>
            <person name="Celia L."/>
            <person name="Chertkov O."/>
            <person name="Lapidus A."/>
            <person name="Copeland A."/>
            <person name="Glavina Del Rio T."/>
            <person name="Nolan M."/>
            <person name="Lucas S."/>
            <person name="Tice H."/>
            <person name="Cheng J.F."/>
            <person name="Han C."/>
            <person name="Detter J.C."/>
            <person name="Bruce D."/>
            <person name="Goodwin L."/>
            <person name="Pitluck S."/>
            <person name="Pati A."/>
            <person name="Liolios K."/>
            <person name="Ivanova N."/>
            <person name="Mavromatis K."/>
            <person name="Mikhailova N."/>
            <person name="Chen A."/>
            <person name="Palaniappan K."/>
            <person name="Land M."/>
            <person name="Hauser L."/>
            <person name="Chang Y.J."/>
            <person name="Jeffries C.D."/>
            <person name="Brettin T."/>
            <person name="Goker M."/>
            <person name="Beck B."/>
            <person name="Bristow J."/>
            <person name="Eisen J.A."/>
            <person name="Markowitz V."/>
            <person name="Hugenholtz P."/>
            <person name="Kyrpides N.C."/>
            <person name="Klenk H.P."/>
            <person name="Chen F."/>
        </authorList>
    </citation>
    <scope>NUCLEOTIDE SEQUENCE [LARGE SCALE GENOMIC DNA]</scope>
    <source>
        <strain evidence="3">ATCC 33386 / NCTC 11300</strain>
    </source>
</reference>
<sequence>MKRIYNVLSKCILTIVQFWVVIDLVWIFRILINDGKINGNNGNVLYFQFIVLVLIFFILINMESLIKKIFKLFDK</sequence>
<gene>
    <name evidence="2" type="ordered locus">Sterm_3816</name>
</gene>
<dbReference type="KEGG" id="str:Sterm_3816"/>
<evidence type="ECO:0000256" key="1">
    <source>
        <dbReference type="SAM" id="Phobius"/>
    </source>
</evidence>
<reference evidence="3" key="1">
    <citation type="submission" date="2009-09" db="EMBL/GenBank/DDBJ databases">
        <title>The complete chromosome of Sebaldella termitidis ATCC 33386.</title>
        <authorList>
            <consortium name="US DOE Joint Genome Institute (JGI-PGF)"/>
            <person name="Lucas S."/>
            <person name="Copeland A."/>
            <person name="Lapidus A."/>
            <person name="Glavina del Rio T."/>
            <person name="Dalin E."/>
            <person name="Tice H."/>
            <person name="Bruce D."/>
            <person name="Goodwin L."/>
            <person name="Pitluck S."/>
            <person name="Kyrpides N."/>
            <person name="Mavromatis K."/>
            <person name="Ivanova N."/>
            <person name="Mikhailova N."/>
            <person name="Sims D."/>
            <person name="Meincke L."/>
            <person name="Brettin T."/>
            <person name="Detter J.C."/>
            <person name="Han C."/>
            <person name="Larimer F."/>
            <person name="Land M."/>
            <person name="Hauser L."/>
            <person name="Markowitz V."/>
            <person name="Cheng J.F."/>
            <person name="Hugenholtz P."/>
            <person name="Woyke T."/>
            <person name="Wu D."/>
            <person name="Eisen J.A."/>
        </authorList>
    </citation>
    <scope>NUCLEOTIDE SEQUENCE [LARGE SCALE GENOMIC DNA]</scope>
    <source>
        <strain evidence="3">ATCC 33386 / NCTC 11300</strain>
    </source>
</reference>
<dbReference type="RefSeq" id="WP_012863230.1">
    <property type="nucleotide sequence ID" value="NC_013517.1"/>
</dbReference>
<dbReference type="Proteomes" id="UP000000845">
    <property type="component" value="Chromosome"/>
</dbReference>
<dbReference type="STRING" id="526218.Sterm_3816"/>
<keyword evidence="1" id="KW-1133">Transmembrane helix</keyword>
<keyword evidence="3" id="KW-1185">Reference proteome</keyword>